<comment type="caution">
    <text evidence="2">The sequence shown here is derived from an EMBL/GenBank/DDBJ whole genome shotgun (WGS) entry which is preliminary data.</text>
</comment>
<dbReference type="EMBL" id="RQTK01000137">
    <property type="protein sequence ID" value="RUS86509.1"/>
    <property type="molecule type" value="Genomic_DNA"/>
</dbReference>
<keyword evidence="3" id="KW-1185">Reference proteome</keyword>
<evidence type="ECO:0000256" key="1">
    <source>
        <dbReference type="SAM" id="MobiDB-lite"/>
    </source>
</evidence>
<protein>
    <submittedName>
        <fullName evidence="2">Uncharacterized protein</fullName>
    </submittedName>
</protein>
<gene>
    <name evidence="2" type="ORF">EGW08_005759</name>
</gene>
<name>A0A3S0ZZ04_ELYCH</name>
<accession>A0A3S0ZZ04</accession>
<evidence type="ECO:0000313" key="2">
    <source>
        <dbReference type="EMBL" id="RUS86509.1"/>
    </source>
</evidence>
<sequence length="101" mass="10894">DHPRRFCRDATKRPKQNECGGLPDVTGCSQTALPEPRADSSDCGHVGVGQAHGGIQEGAPGRTASLKQRQRLRVWLVTLATESDKPLPQYQGSLISDADFP</sequence>
<dbReference type="Proteomes" id="UP000271974">
    <property type="component" value="Unassembled WGS sequence"/>
</dbReference>
<dbReference type="AlphaFoldDB" id="A0A3S0ZZ04"/>
<feature type="non-terminal residue" evidence="2">
    <location>
        <position position="1"/>
    </location>
</feature>
<organism evidence="2 3">
    <name type="scientific">Elysia chlorotica</name>
    <name type="common">Eastern emerald elysia</name>
    <name type="synonym">Sea slug</name>
    <dbReference type="NCBI Taxonomy" id="188477"/>
    <lineage>
        <taxon>Eukaryota</taxon>
        <taxon>Metazoa</taxon>
        <taxon>Spiralia</taxon>
        <taxon>Lophotrochozoa</taxon>
        <taxon>Mollusca</taxon>
        <taxon>Gastropoda</taxon>
        <taxon>Heterobranchia</taxon>
        <taxon>Euthyneura</taxon>
        <taxon>Panpulmonata</taxon>
        <taxon>Sacoglossa</taxon>
        <taxon>Placobranchoidea</taxon>
        <taxon>Plakobranchidae</taxon>
        <taxon>Elysia</taxon>
    </lineage>
</organism>
<proteinExistence type="predicted"/>
<evidence type="ECO:0000313" key="3">
    <source>
        <dbReference type="Proteomes" id="UP000271974"/>
    </source>
</evidence>
<reference evidence="2 3" key="1">
    <citation type="submission" date="2019-01" db="EMBL/GenBank/DDBJ databases">
        <title>A draft genome assembly of the solar-powered sea slug Elysia chlorotica.</title>
        <authorList>
            <person name="Cai H."/>
            <person name="Li Q."/>
            <person name="Fang X."/>
            <person name="Li J."/>
            <person name="Curtis N.E."/>
            <person name="Altenburger A."/>
            <person name="Shibata T."/>
            <person name="Feng M."/>
            <person name="Maeda T."/>
            <person name="Schwartz J.A."/>
            <person name="Shigenobu S."/>
            <person name="Lundholm N."/>
            <person name="Nishiyama T."/>
            <person name="Yang H."/>
            <person name="Hasebe M."/>
            <person name="Li S."/>
            <person name="Pierce S.K."/>
            <person name="Wang J."/>
        </authorList>
    </citation>
    <scope>NUCLEOTIDE SEQUENCE [LARGE SCALE GENOMIC DNA]</scope>
    <source>
        <strain evidence="2">EC2010</strain>
        <tissue evidence="2">Whole organism of an adult</tissue>
    </source>
</reference>
<feature type="compositionally biased region" description="Basic and acidic residues" evidence="1">
    <location>
        <begin position="1"/>
        <end position="16"/>
    </location>
</feature>
<feature type="region of interest" description="Disordered" evidence="1">
    <location>
        <begin position="1"/>
        <end position="22"/>
    </location>
</feature>